<sequence length="276" mass="30155">MSSGRDVISRAGRENFPVASRVLTGRYRDHLFAVYGFARHVDDIGDENDPRDRPRLLDEIDADLRRLYAGRGPRHPAVRGLTRTVRECAVPAEPFHRLVEANRRDQAVTRYETFDDLLGYCAFSANPVGHIVLHVFGAAEAARVPLSDRVCSALQVIEHCQDVGEDYRRGRIYLPAEDLRRYGCAERDLAGTATPAPLRRVVAVQAARAARLLDAGAPLLASLSGYARAAVAGYVAGGRATVAALERSGHDVLAGTVRPRRARVAGAWLRALVTGR</sequence>
<dbReference type="PANTHER" id="PTHR31480">
    <property type="entry name" value="BIFUNCTIONAL LYCOPENE CYCLASE/PHYTOENE SYNTHASE"/>
    <property type="match status" value="1"/>
</dbReference>
<dbReference type="EC" id="2.5.1.21" evidence="1"/>
<dbReference type="NCBIfam" id="TIGR03464">
    <property type="entry name" value="HpnC"/>
    <property type="match status" value="1"/>
</dbReference>
<dbReference type="SUPFAM" id="SSF48576">
    <property type="entry name" value="Terpenoid synthases"/>
    <property type="match status" value="1"/>
</dbReference>
<evidence type="ECO:0000313" key="2">
    <source>
        <dbReference type="Proteomes" id="UP001596137"/>
    </source>
</evidence>
<dbReference type="InterPro" id="IPR002060">
    <property type="entry name" value="Squ/phyt_synthse"/>
</dbReference>
<gene>
    <name evidence="1" type="primary">hpnC</name>
    <name evidence="1" type="ORF">ACFP1K_17445</name>
</gene>
<keyword evidence="2" id="KW-1185">Reference proteome</keyword>
<dbReference type="GO" id="GO:0051996">
    <property type="term" value="F:squalene synthase [NAD(P)H] activity"/>
    <property type="evidence" value="ECO:0007669"/>
    <property type="project" value="UniProtKB-EC"/>
</dbReference>
<dbReference type="Proteomes" id="UP001596137">
    <property type="component" value="Unassembled WGS sequence"/>
</dbReference>
<comment type="caution">
    <text evidence="1">The sequence shown here is derived from an EMBL/GenBank/DDBJ whole genome shotgun (WGS) entry which is preliminary data.</text>
</comment>
<dbReference type="Pfam" id="PF00494">
    <property type="entry name" value="SQS_PSY"/>
    <property type="match status" value="1"/>
</dbReference>
<dbReference type="InterPro" id="IPR017827">
    <property type="entry name" value="HSQ_synthase_HpnC"/>
</dbReference>
<evidence type="ECO:0000313" key="1">
    <source>
        <dbReference type="EMBL" id="MFC6082960.1"/>
    </source>
</evidence>
<accession>A0ABW1NI54</accession>
<dbReference type="EMBL" id="JBHSRF010000023">
    <property type="protein sequence ID" value="MFC6082960.1"/>
    <property type="molecule type" value="Genomic_DNA"/>
</dbReference>
<dbReference type="InterPro" id="IPR033904">
    <property type="entry name" value="Trans_IPPS_HH"/>
</dbReference>
<dbReference type="InterPro" id="IPR044843">
    <property type="entry name" value="Trans_IPPS_bact-type"/>
</dbReference>
<reference evidence="2" key="1">
    <citation type="journal article" date="2019" name="Int. J. Syst. Evol. Microbiol.">
        <title>The Global Catalogue of Microorganisms (GCM) 10K type strain sequencing project: providing services to taxonomists for standard genome sequencing and annotation.</title>
        <authorList>
            <consortium name="The Broad Institute Genomics Platform"/>
            <consortium name="The Broad Institute Genome Sequencing Center for Infectious Disease"/>
            <person name="Wu L."/>
            <person name="Ma J."/>
        </authorList>
    </citation>
    <scope>NUCLEOTIDE SEQUENCE [LARGE SCALE GENOMIC DNA]</scope>
    <source>
        <strain evidence="2">JCM 30346</strain>
    </source>
</reference>
<dbReference type="InterPro" id="IPR008949">
    <property type="entry name" value="Isoprenoid_synthase_dom_sf"/>
</dbReference>
<dbReference type="SFLD" id="SFLDG01212">
    <property type="entry name" value="Phytoene_synthase_like"/>
    <property type="match status" value="1"/>
</dbReference>
<dbReference type="SFLD" id="SFLDS00005">
    <property type="entry name" value="Isoprenoid_Synthase_Type_I"/>
    <property type="match status" value="1"/>
</dbReference>
<proteinExistence type="predicted"/>
<dbReference type="SFLD" id="SFLDG01018">
    <property type="entry name" value="Squalene/Phytoene_Synthase_Lik"/>
    <property type="match status" value="1"/>
</dbReference>
<dbReference type="RefSeq" id="WP_380754083.1">
    <property type="nucleotide sequence ID" value="NZ_JBHSRF010000023.1"/>
</dbReference>
<dbReference type="CDD" id="cd00683">
    <property type="entry name" value="Trans_IPPS_HH"/>
    <property type="match status" value="1"/>
</dbReference>
<protein>
    <submittedName>
        <fullName evidence="1">Squalene synthase HpnC</fullName>
        <ecNumber evidence="1">2.5.1.21</ecNumber>
    </submittedName>
</protein>
<organism evidence="1 2">
    <name type="scientific">Sphaerisporangium aureirubrum</name>
    <dbReference type="NCBI Taxonomy" id="1544736"/>
    <lineage>
        <taxon>Bacteria</taxon>
        <taxon>Bacillati</taxon>
        <taxon>Actinomycetota</taxon>
        <taxon>Actinomycetes</taxon>
        <taxon>Streptosporangiales</taxon>
        <taxon>Streptosporangiaceae</taxon>
        <taxon>Sphaerisporangium</taxon>
    </lineage>
</organism>
<dbReference type="Gene3D" id="1.10.600.10">
    <property type="entry name" value="Farnesyl Diphosphate Synthase"/>
    <property type="match status" value="1"/>
</dbReference>
<name>A0ABW1NI54_9ACTN</name>
<keyword evidence="1" id="KW-0808">Transferase</keyword>